<reference evidence="2 3" key="1">
    <citation type="journal article" date="2018" name="Nat. Ecol. Evol.">
        <title>Pezizomycetes genomes reveal the molecular basis of ectomycorrhizal truffle lifestyle.</title>
        <authorList>
            <person name="Murat C."/>
            <person name="Payen T."/>
            <person name="Noel B."/>
            <person name="Kuo A."/>
            <person name="Morin E."/>
            <person name="Chen J."/>
            <person name="Kohler A."/>
            <person name="Krizsan K."/>
            <person name="Balestrini R."/>
            <person name="Da Silva C."/>
            <person name="Montanini B."/>
            <person name="Hainaut M."/>
            <person name="Levati E."/>
            <person name="Barry K.W."/>
            <person name="Belfiori B."/>
            <person name="Cichocki N."/>
            <person name="Clum A."/>
            <person name="Dockter R.B."/>
            <person name="Fauchery L."/>
            <person name="Guy J."/>
            <person name="Iotti M."/>
            <person name="Le Tacon F."/>
            <person name="Lindquist E.A."/>
            <person name="Lipzen A."/>
            <person name="Malagnac F."/>
            <person name="Mello A."/>
            <person name="Molinier V."/>
            <person name="Miyauchi S."/>
            <person name="Poulain J."/>
            <person name="Riccioni C."/>
            <person name="Rubini A."/>
            <person name="Sitrit Y."/>
            <person name="Splivallo R."/>
            <person name="Traeger S."/>
            <person name="Wang M."/>
            <person name="Zifcakova L."/>
            <person name="Wipf D."/>
            <person name="Zambonelli A."/>
            <person name="Paolocci F."/>
            <person name="Nowrousian M."/>
            <person name="Ottonello S."/>
            <person name="Baldrian P."/>
            <person name="Spatafora J.W."/>
            <person name="Henrissat B."/>
            <person name="Nagy L.G."/>
            <person name="Aury J.M."/>
            <person name="Wincker P."/>
            <person name="Grigoriev I.V."/>
            <person name="Bonfante P."/>
            <person name="Martin F.M."/>
        </authorList>
    </citation>
    <scope>NUCLEOTIDE SEQUENCE [LARGE SCALE GENOMIC DNA]</scope>
    <source>
        <strain evidence="2 3">CCBAS932</strain>
    </source>
</reference>
<dbReference type="Proteomes" id="UP000277580">
    <property type="component" value="Unassembled WGS sequence"/>
</dbReference>
<feature type="compositionally biased region" description="Polar residues" evidence="1">
    <location>
        <begin position="11"/>
        <end position="24"/>
    </location>
</feature>
<gene>
    <name evidence="2" type="ORF">P167DRAFT_603696</name>
</gene>
<feature type="compositionally biased region" description="Polar residues" evidence="1">
    <location>
        <begin position="40"/>
        <end position="54"/>
    </location>
</feature>
<sequence>MPTHPPILYLPSTSTNPISSPHITTNKHSKQTPPVCRPPTQKNRPASGPQNAKQPGTARTKRQPQRPSTAPNAMRKLLLVTSVILNLGLRRRGSVGSFGGSLTGRQVVEVGAMRDRGRRNNRRGRGRGRGRRRKRRGED</sequence>
<evidence type="ECO:0000313" key="3">
    <source>
        <dbReference type="Proteomes" id="UP000277580"/>
    </source>
</evidence>
<organism evidence="2 3">
    <name type="scientific">Morchella conica CCBAS932</name>
    <dbReference type="NCBI Taxonomy" id="1392247"/>
    <lineage>
        <taxon>Eukaryota</taxon>
        <taxon>Fungi</taxon>
        <taxon>Dikarya</taxon>
        <taxon>Ascomycota</taxon>
        <taxon>Pezizomycotina</taxon>
        <taxon>Pezizomycetes</taxon>
        <taxon>Pezizales</taxon>
        <taxon>Morchellaceae</taxon>
        <taxon>Morchella</taxon>
    </lineage>
</organism>
<dbReference type="InParanoid" id="A0A3N4LAK6"/>
<evidence type="ECO:0000313" key="2">
    <source>
        <dbReference type="EMBL" id="RPB15045.1"/>
    </source>
</evidence>
<dbReference type="AlphaFoldDB" id="A0A3N4LAK6"/>
<accession>A0A3N4LAK6</accession>
<proteinExistence type="predicted"/>
<feature type="non-terminal residue" evidence="2">
    <location>
        <position position="139"/>
    </location>
</feature>
<dbReference type="EMBL" id="ML119115">
    <property type="protein sequence ID" value="RPB15045.1"/>
    <property type="molecule type" value="Genomic_DNA"/>
</dbReference>
<feature type="compositionally biased region" description="Basic residues" evidence="1">
    <location>
        <begin position="116"/>
        <end position="139"/>
    </location>
</feature>
<keyword evidence="3" id="KW-1185">Reference proteome</keyword>
<feature type="region of interest" description="Disordered" evidence="1">
    <location>
        <begin position="1"/>
        <end position="76"/>
    </location>
</feature>
<protein>
    <submittedName>
        <fullName evidence="2">Uncharacterized protein</fullName>
    </submittedName>
</protein>
<name>A0A3N4LAK6_9PEZI</name>
<evidence type="ECO:0000256" key="1">
    <source>
        <dbReference type="SAM" id="MobiDB-lite"/>
    </source>
</evidence>
<feature type="region of interest" description="Disordered" evidence="1">
    <location>
        <begin position="109"/>
        <end position="139"/>
    </location>
</feature>